<dbReference type="Pfam" id="PF05930">
    <property type="entry name" value="Phage_AlpA"/>
    <property type="match status" value="1"/>
</dbReference>
<evidence type="ECO:0000313" key="2">
    <source>
        <dbReference type="Proteomes" id="UP000634011"/>
    </source>
</evidence>
<protein>
    <submittedName>
        <fullName evidence="1">AlpA family phage regulatory protein</fullName>
    </submittedName>
</protein>
<reference evidence="1" key="1">
    <citation type="submission" date="2020-08" db="EMBL/GenBank/DDBJ databases">
        <title>Novel species isolated from subtropical streams in China.</title>
        <authorList>
            <person name="Lu H."/>
        </authorList>
    </citation>
    <scope>NUCLEOTIDE SEQUENCE</scope>
    <source>
        <strain evidence="1">KACC 12607</strain>
    </source>
</reference>
<keyword evidence="2" id="KW-1185">Reference proteome</keyword>
<comment type="caution">
    <text evidence="1">The sequence shown here is derived from an EMBL/GenBank/DDBJ whole genome shotgun (WGS) entry which is preliminary data.</text>
</comment>
<dbReference type="Gene3D" id="1.10.238.160">
    <property type="match status" value="1"/>
</dbReference>
<dbReference type="InterPro" id="IPR009061">
    <property type="entry name" value="DNA-bd_dom_put_sf"/>
</dbReference>
<organism evidence="1 2">
    <name type="scientific">Undibacterium jejuense</name>
    <dbReference type="NCBI Taxonomy" id="1344949"/>
    <lineage>
        <taxon>Bacteria</taxon>
        <taxon>Pseudomonadati</taxon>
        <taxon>Pseudomonadota</taxon>
        <taxon>Betaproteobacteria</taxon>
        <taxon>Burkholderiales</taxon>
        <taxon>Oxalobacteraceae</taxon>
        <taxon>Undibacterium</taxon>
    </lineage>
</organism>
<sequence length="67" mass="7435">MTFIATNARLIKVGQVAEILGIGTSTVWKYSKQNAGFPQPLSISARNTRWRLSDVEKFVDAKADSIH</sequence>
<dbReference type="SUPFAM" id="SSF46955">
    <property type="entry name" value="Putative DNA-binding domain"/>
    <property type="match status" value="1"/>
</dbReference>
<accession>A0A923HJX0</accession>
<dbReference type="InterPro" id="IPR010260">
    <property type="entry name" value="AlpA"/>
</dbReference>
<name>A0A923HJX0_9BURK</name>
<dbReference type="EMBL" id="JACOFV010000007">
    <property type="protein sequence ID" value="MBC3862174.1"/>
    <property type="molecule type" value="Genomic_DNA"/>
</dbReference>
<evidence type="ECO:0000313" key="1">
    <source>
        <dbReference type="EMBL" id="MBC3862174.1"/>
    </source>
</evidence>
<dbReference type="RefSeq" id="WP_186912105.1">
    <property type="nucleotide sequence ID" value="NZ_JACOFV010000007.1"/>
</dbReference>
<dbReference type="AlphaFoldDB" id="A0A923HJX0"/>
<proteinExistence type="predicted"/>
<gene>
    <name evidence="1" type="ORF">H8K32_08710</name>
</gene>
<dbReference type="Proteomes" id="UP000634011">
    <property type="component" value="Unassembled WGS sequence"/>
</dbReference>